<gene>
    <name evidence="1" type="ORF">FRX31_031695</name>
</gene>
<dbReference type="EMBL" id="JABWDY010039693">
    <property type="protein sequence ID" value="KAF5178717.1"/>
    <property type="molecule type" value="Genomic_DNA"/>
</dbReference>
<sequence length="72" mass="8251">ILEKLYHPKHIVIGNELVKLSSIQLSLGDRSSAMDSIIRLYEVITLYYGSHASKIFPYLESLQKEVSKLDEE</sequence>
<keyword evidence="2" id="KW-1185">Reference proteome</keyword>
<accession>A0A7J6V1M8</accession>
<organism evidence="1 2">
    <name type="scientific">Thalictrum thalictroides</name>
    <name type="common">Rue-anemone</name>
    <name type="synonym">Anemone thalictroides</name>
    <dbReference type="NCBI Taxonomy" id="46969"/>
    <lineage>
        <taxon>Eukaryota</taxon>
        <taxon>Viridiplantae</taxon>
        <taxon>Streptophyta</taxon>
        <taxon>Embryophyta</taxon>
        <taxon>Tracheophyta</taxon>
        <taxon>Spermatophyta</taxon>
        <taxon>Magnoliopsida</taxon>
        <taxon>Ranunculales</taxon>
        <taxon>Ranunculaceae</taxon>
        <taxon>Thalictroideae</taxon>
        <taxon>Thalictrum</taxon>
    </lineage>
</organism>
<dbReference type="InterPro" id="IPR011990">
    <property type="entry name" value="TPR-like_helical_dom_sf"/>
</dbReference>
<dbReference type="Proteomes" id="UP000554482">
    <property type="component" value="Unassembled WGS sequence"/>
</dbReference>
<comment type="caution">
    <text evidence="1">The sequence shown here is derived from an EMBL/GenBank/DDBJ whole genome shotgun (WGS) entry which is preliminary data.</text>
</comment>
<protein>
    <submittedName>
        <fullName evidence="1">Tetratricopeptide repeat (TPR)-like superfamily protein</fullName>
    </submittedName>
</protein>
<dbReference type="PANTHER" id="PTHR47337">
    <property type="entry name" value="TETRATRICOPEPTIDE REPEAT (TPR)-LIKE SUPERFAMILY PROTEIN"/>
    <property type="match status" value="1"/>
</dbReference>
<reference evidence="1 2" key="1">
    <citation type="submission" date="2020-06" db="EMBL/GenBank/DDBJ databases">
        <title>Transcriptomic and genomic resources for Thalictrum thalictroides and T. hernandezii: Facilitating candidate gene discovery in an emerging model plant lineage.</title>
        <authorList>
            <person name="Arias T."/>
            <person name="Riano-Pachon D.M."/>
            <person name="Di Stilio V.S."/>
        </authorList>
    </citation>
    <scope>NUCLEOTIDE SEQUENCE [LARGE SCALE GENOMIC DNA]</scope>
    <source>
        <strain evidence="2">cv. WT478/WT964</strain>
        <tissue evidence="1">Leaves</tissue>
    </source>
</reference>
<dbReference type="Gene3D" id="1.25.40.10">
    <property type="entry name" value="Tetratricopeptide repeat domain"/>
    <property type="match status" value="1"/>
</dbReference>
<dbReference type="PANTHER" id="PTHR47337:SF1">
    <property type="entry name" value="TETRATRICOPEPTIDE REPEAT (TPR)-LIKE SUPERFAMILY PROTEIN"/>
    <property type="match status" value="1"/>
</dbReference>
<proteinExistence type="predicted"/>
<dbReference type="AlphaFoldDB" id="A0A7J6V1M8"/>
<evidence type="ECO:0000313" key="1">
    <source>
        <dbReference type="EMBL" id="KAF5178717.1"/>
    </source>
</evidence>
<evidence type="ECO:0000313" key="2">
    <source>
        <dbReference type="Proteomes" id="UP000554482"/>
    </source>
</evidence>
<name>A0A7J6V1M8_THATH</name>
<dbReference type="OrthoDB" id="1738813at2759"/>
<feature type="non-terminal residue" evidence="1">
    <location>
        <position position="1"/>
    </location>
</feature>